<keyword evidence="1" id="KW-0812">Transmembrane</keyword>
<keyword evidence="1" id="KW-1133">Transmembrane helix</keyword>
<dbReference type="InterPro" id="IPR008024">
    <property type="entry name" value="YiaAB"/>
</dbReference>
<dbReference type="GO" id="GO:0005886">
    <property type="term" value="C:plasma membrane"/>
    <property type="evidence" value="ECO:0007669"/>
    <property type="project" value="TreeGrafter"/>
</dbReference>
<evidence type="ECO:0000259" key="2">
    <source>
        <dbReference type="Pfam" id="PF05360"/>
    </source>
</evidence>
<reference evidence="3" key="1">
    <citation type="submission" date="2021-03" db="EMBL/GenBank/DDBJ databases">
        <title>Leucobacter chromiisoli sp. nov., isolated from chromium-containing soil of chemical plant.</title>
        <authorList>
            <person name="Xu Z."/>
        </authorList>
    </citation>
    <scope>NUCLEOTIDE SEQUENCE</scope>
    <source>
        <strain evidence="3">A2</strain>
    </source>
</reference>
<dbReference type="AlphaFoldDB" id="A0A939LYK8"/>
<feature type="transmembrane region" description="Helical" evidence="1">
    <location>
        <begin position="12"/>
        <end position="33"/>
    </location>
</feature>
<proteinExistence type="predicted"/>
<dbReference type="Pfam" id="PF05360">
    <property type="entry name" value="YiaAB"/>
    <property type="match status" value="2"/>
</dbReference>
<sequence length="154" mass="16949">MTDTTDRAQKPTPAFIGASWIALLLGMGTYFIGLFNAHMQLNEKGYYFTLLVFGLFAAVSLQKSVRDRAEKIPVTNLYLGLSWCALLISLCLLAIGLWNAESLSASEKGVYGIGFAMSLFASVAVQKNVRDLARFKGEEEPEDEAIRSQDPFAQ</sequence>
<evidence type="ECO:0000313" key="3">
    <source>
        <dbReference type="EMBL" id="MBO1805503.1"/>
    </source>
</evidence>
<feature type="transmembrane region" description="Helical" evidence="1">
    <location>
        <begin position="110"/>
        <end position="126"/>
    </location>
</feature>
<protein>
    <submittedName>
        <fullName evidence="3">YiaA/YiaB family protein</fullName>
    </submittedName>
</protein>
<dbReference type="RefSeq" id="WP_208045975.1">
    <property type="nucleotide sequence ID" value="NZ_JAGDYL010000014.1"/>
</dbReference>
<organism evidence="3 4">
    <name type="scientific">Leucobacter ruminantium</name>
    <dbReference type="NCBI Taxonomy" id="1289170"/>
    <lineage>
        <taxon>Bacteria</taxon>
        <taxon>Bacillati</taxon>
        <taxon>Actinomycetota</taxon>
        <taxon>Actinomycetes</taxon>
        <taxon>Micrococcales</taxon>
        <taxon>Microbacteriaceae</taxon>
        <taxon>Leucobacter</taxon>
    </lineage>
</organism>
<dbReference type="EMBL" id="JAGDYL010000014">
    <property type="protein sequence ID" value="MBO1805503.1"/>
    <property type="molecule type" value="Genomic_DNA"/>
</dbReference>
<feature type="transmembrane region" description="Helical" evidence="1">
    <location>
        <begin position="45"/>
        <end position="65"/>
    </location>
</feature>
<accession>A0A939LYK8</accession>
<dbReference type="GO" id="GO:0006974">
    <property type="term" value="P:DNA damage response"/>
    <property type="evidence" value="ECO:0007669"/>
    <property type="project" value="TreeGrafter"/>
</dbReference>
<feature type="domain" description="YiaAB two helix" evidence="2">
    <location>
        <begin position="78"/>
        <end position="131"/>
    </location>
</feature>
<keyword evidence="1" id="KW-0472">Membrane</keyword>
<dbReference type="InterPro" id="IPR038972">
    <property type="entry name" value="YiaA-like"/>
</dbReference>
<evidence type="ECO:0000256" key="1">
    <source>
        <dbReference type="SAM" id="Phobius"/>
    </source>
</evidence>
<dbReference type="NCBIfam" id="NF008482">
    <property type="entry name" value="PRK11383.1"/>
    <property type="match status" value="1"/>
</dbReference>
<comment type="caution">
    <text evidence="3">The sequence shown here is derived from an EMBL/GenBank/DDBJ whole genome shotgun (WGS) entry which is preliminary data.</text>
</comment>
<dbReference type="Proteomes" id="UP000664398">
    <property type="component" value="Unassembled WGS sequence"/>
</dbReference>
<feature type="domain" description="YiaAB two helix" evidence="2">
    <location>
        <begin position="15"/>
        <end position="67"/>
    </location>
</feature>
<dbReference type="PANTHER" id="PTHR37290:SF1">
    <property type="entry name" value="INNER MEMBRANE PROTEIN YIAA"/>
    <property type="match status" value="1"/>
</dbReference>
<dbReference type="PANTHER" id="PTHR37290">
    <property type="entry name" value="INNER MEMBRANE PROTEIN YIAA-RELATED"/>
    <property type="match status" value="1"/>
</dbReference>
<name>A0A939LYK8_9MICO</name>
<feature type="transmembrane region" description="Helical" evidence="1">
    <location>
        <begin position="77"/>
        <end position="98"/>
    </location>
</feature>
<evidence type="ECO:0000313" key="4">
    <source>
        <dbReference type="Proteomes" id="UP000664398"/>
    </source>
</evidence>
<gene>
    <name evidence="3" type="ORF">J4H91_09250</name>
</gene>
<keyword evidence="4" id="KW-1185">Reference proteome</keyword>